<dbReference type="AlphaFoldDB" id="A0A6P1M196"/>
<keyword evidence="2" id="KW-0032">Aminotransferase</keyword>
<dbReference type="GO" id="GO:0046820">
    <property type="term" value="F:4-amino-4-deoxychorismate synthase activity"/>
    <property type="evidence" value="ECO:0007669"/>
    <property type="project" value="UniProtKB-EC"/>
</dbReference>
<evidence type="ECO:0000259" key="1">
    <source>
        <dbReference type="Pfam" id="PF00425"/>
    </source>
</evidence>
<feature type="domain" description="Chorismate-utilising enzyme C-terminal" evidence="1">
    <location>
        <begin position="124"/>
        <end position="377"/>
    </location>
</feature>
<proteinExistence type="predicted"/>
<dbReference type="InterPro" id="IPR005802">
    <property type="entry name" value="ADC_synth_comp_1"/>
</dbReference>
<accession>A0A6P1M196</accession>
<keyword evidence="2" id="KW-0808">Transferase</keyword>
<dbReference type="Pfam" id="PF00425">
    <property type="entry name" value="Chorismate_bind"/>
    <property type="match status" value="1"/>
</dbReference>
<dbReference type="Gene3D" id="3.30.470.10">
    <property type="match status" value="1"/>
</dbReference>
<sequence length="584" mass="65109">MTTPTSCPASGTPAIDCLEPAEFMQLIIQRGNDWLAFREPVEILRARTRDEVFQCLEKIEKSRCWAAGFVTYEAAGVLDEAHRTHAPGELPLMCFGLYETVQKIHAPESDGTYQLGTWSPSVTRDEYVDAIARIKEHIAAGDSYQVNYTFRLNAAFDGDPFAFFCDLAAAQQGGFGAYIEADDFTICSASPELFFELHSGMIRARPMKGTRSRGLTVEQDRAAAHDLQEADKDRAENIMIVDMIRNDIGRIAVPGSVHTESRFDVEKYPTVWQMTSTVSGETRARISNVWKNLFPCASITGAPKARTMEIIQALEKSPRGVYTGAVGFVAPDGSAQFNVAIRTAVIDRSAGTAEYGIGGGIVWDSDPDSEYDEALSKAAILTRQVPDFQCLETMLWENGGVFLLQRHLTRLQNTAEYFDFQWDPAIERELEQMAFDRPVMIRLLLRKDGSHEFQTLEIPPAAGEVRLALAKTPVDLQNVFLYHKTTHRSVYEKAKNDFPEADDVLLYNERGEVTESCIANIVVELDGRKVTPPVSCGLLAGTFRDELLLRGDIEEGLVALEDLKRADTIFLINSVRKWRPAVLI</sequence>
<organism evidence="2 3">
    <name type="scientific">Tichowtungia aerotolerans</name>
    <dbReference type="NCBI Taxonomy" id="2697043"/>
    <lineage>
        <taxon>Bacteria</taxon>
        <taxon>Pseudomonadati</taxon>
        <taxon>Kiritimatiellota</taxon>
        <taxon>Tichowtungiia</taxon>
        <taxon>Tichowtungiales</taxon>
        <taxon>Tichowtungiaceae</taxon>
        <taxon>Tichowtungia</taxon>
    </lineage>
</organism>
<dbReference type="Pfam" id="PF01063">
    <property type="entry name" value="Aminotran_4"/>
    <property type="match status" value="1"/>
</dbReference>
<dbReference type="EC" id="2.6.1.85" evidence="2"/>
<dbReference type="NCBIfam" id="TIGR00553">
    <property type="entry name" value="pabB"/>
    <property type="match status" value="1"/>
</dbReference>
<dbReference type="PRINTS" id="PR00095">
    <property type="entry name" value="ANTSNTHASEI"/>
</dbReference>
<dbReference type="SUPFAM" id="SSF56752">
    <property type="entry name" value="D-aminoacid aminotransferase-like PLP-dependent enzymes"/>
    <property type="match status" value="1"/>
</dbReference>
<evidence type="ECO:0000313" key="2">
    <source>
        <dbReference type="EMBL" id="QHI68350.1"/>
    </source>
</evidence>
<dbReference type="KEGG" id="taer:GT409_02385"/>
<dbReference type="RefSeq" id="WP_160626584.1">
    <property type="nucleotide sequence ID" value="NZ_CP047593.1"/>
</dbReference>
<dbReference type="GO" id="GO:0009396">
    <property type="term" value="P:folic acid-containing compound biosynthetic process"/>
    <property type="evidence" value="ECO:0007669"/>
    <property type="project" value="InterPro"/>
</dbReference>
<dbReference type="InterPro" id="IPR005801">
    <property type="entry name" value="ADC_synthase"/>
</dbReference>
<name>A0A6P1M196_9BACT</name>
<dbReference type="GO" id="GO:0000162">
    <property type="term" value="P:L-tryptophan biosynthetic process"/>
    <property type="evidence" value="ECO:0007669"/>
    <property type="project" value="TreeGrafter"/>
</dbReference>
<dbReference type="InterPro" id="IPR001544">
    <property type="entry name" value="Aminotrans_IV"/>
</dbReference>
<dbReference type="InterPro" id="IPR015890">
    <property type="entry name" value="Chorismate_C"/>
</dbReference>
<dbReference type="Proteomes" id="UP000464954">
    <property type="component" value="Chromosome"/>
</dbReference>
<dbReference type="EMBL" id="CP047593">
    <property type="protein sequence ID" value="QHI68350.1"/>
    <property type="molecule type" value="Genomic_DNA"/>
</dbReference>
<dbReference type="Gene3D" id="3.60.120.10">
    <property type="entry name" value="Anthranilate synthase"/>
    <property type="match status" value="1"/>
</dbReference>
<dbReference type="InterPro" id="IPR036038">
    <property type="entry name" value="Aminotransferase-like"/>
</dbReference>
<dbReference type="SUPFAM" id="SSF56322">
    <property type="entry name" value="ADC synthase"/>
    <property type="match status" value="1"/>
</dbReference>
<evidence type="ECO:0000313" key="3">
    <source>
        <dbReference type="Proteomes" id="UP000464954"/>
    </source>
</evidence>
<dbReference type="PANTHER" id="PTHR11236">
    <property type="entry name" value="AMINOBENZOATE/ANTHRANILATE SYNTHASE"/>
    <property type="match status" value="1"/>
</dbReference>
<dbReference type="InterPro" id="IPR019999">
    <property type="entry name" value="Anth_synth_I-like"/>
</dbReference>
<protein>
    <submittedName>
        <fullName evidence="2">Aminodeoxychorismate synthase component I</fullName>
        <ecNumber evidence="2">2.6.1.85</ecNumber>
    </submittedName>
</protein>
<dbReference type="InterPro" id="IPR043131">
    <property type="entry name" value="BCAT-like_N"/>
</dbReference>
<gene>
    <name evidence="2" type="primary">pabB</name>
    <name evidence="2" type="ORF">GT409_02385</name>
</gene>
<dbReference type="InterPro" id="IPR043132">
    <property type="entry name" value="BCAT-like_C"/>
</dbReference>
<keyword evidence="3" id="KW-1185">Reference proteome</keyword>
<dbReference type="Gene3D" id="3.20.10.10">
    <property type="entry name" value="D-amino Acid Aminotransferase, subunit A, domain 2"/>
    <property type="match status" value="1"/>
</dbReference>
<dbReference type="PANTHER" id="PTHR11236:SF50">
    <property type="entry name" value="AMINODEOXYCHORISMATE SYNTHASE COMPONENT 1"/>
    <property type="match status" value="1"/>
</dbReference>
<reference evidence="2 3" key="1">
    <citation type="submission" date="2020-01" db="EMBL/GenBank/DDBJ databases">
        <title>Ponticoccus aerotolerans gen. nov., sp. nov., an anaerobic bacterium and proposal of Ponticoccusceae fam. nov., Ponticoccusles ord. nov. and Ponticoccuse classis nov. in the phylum Kiritimatiellaeota.</title>
        <authorList>
            <person name="Zhou L.Y."/>
            <person name="Du Z.J."/>
        </authorList>
    </citation>
    <scope>NUCLEOTIDE SEQUENCE [LARGE SCALE GENOMIC DNA]</scope>
    <source>
        <strain evidence="2 3">S-5007</strain>
    </source>
</reference>